<protein>
    <submittedName>
        <fullName evidence="3">Uncharacterized protein</fullName>
    </submittedName>
</protein>
<dbReference type="Gene3D" id="1.10.132.110">
    <property type="entry name" value="Serum amyloid A protein"/>
    <property type="match status" value="1"/>
</dbReference>
<dbReference type="GO" id="GO:0005576">
    <property type="term" value="C:extracellular region"/>
    <property type="evidence" value="ECO:0007669"/>
    <property type="project" value="InterPro"/>
</dbReference>
<name>A0A9D1N1D6_9CLOT</name>
<comment type="caution">
    <text evidence="3">The sequence shown here is derived from an EMBL/GenBank/DDBJ whole genome shotgun (WGS) entry which is preliminary data.</text>
</comment>
<proteinExistence type="predicted"/>
<organism evidence="3 4">
    <name type="scientific">Candidatus Limenecus avicola</name>
    <dbReference type="NCBI Taxonomy" id="2840847"/>
    <lineage>
        <taxon>Bacteria</taxon>
        <taxon>Bacillati</taxon>
        <taxon>Bacillota</taxon>
        <taxon>Clostridia</taxon>
        <taxon>Eubacteriales</taxon>
        <taxon>Clostridiaceae</taxon>
        <taxon>Clostridiaceae incertae sedis</taxon>
        <taxon>Candidatus Limenecus</taxon>
    </lineage>
</organism>
<evidence type="ECO:0000313" key="4">
    <source>
        <dbReference type="Proteomes" id="UP000886748"/>
    </source>
</evidence>
<evidence type="ECO:0000256" key="2">
    <source>
        <dbReference type="SAM" id="MobiDB-lite"/>
    </source>
</evidence>
<evidence type="ECO:0000313" key="3">
    <source>
        <dbReference type="EMBL" id="HIU92974.1"/>
    </source>
</evidence>
<sequence length="360" mass="41526">MGRNKLIYGGVSKYNAAGVIFEWVSESTACETCKSLNGTYYNSIEDIPDRPHPNCKCYVKDIHIGTEDYESLQREIDKIYGDLSSLRDQILTSMNEEESDIQNSEIQDLLDDVYAFEYDLDEVSSDFEQVSEEDSTGNFERFKAKINEIKNNFQELKQKIIEKINGLKKEVCDCIDTIKKFDETLTDAENTKNKIDDVLGDIREYENYISSIEIAKSDEYENELQQLVSETLQQIHDIVKQAESALDIFLSNYNDMKALRESLGYYIDGADEYYHTKANCQAAQLGDISAATALLLGYIREILDFFKEILFKGQSIKDAFEHGLKDLESNRKGRKLGRENPDEDPRDIIKRPDRIPEKYW</sequence>
<evidence type="ECO:0000256" key="1">
    <source>
        <dbReference type="SAM" id="Coils"/>
    </source>
</evidence>
<reference evidence="3" key="2">
    <citation type="journal article" date="2021" name="PeerJ">
        <title>Extensive microbial diversity within the chicken gut microbiome revealed by metagenomics and culture.</title>
        <authorList>
            <person name="Gilroy R."/>
            <person name="Ravi A."/>
            <person name="Getino M."/>
            <person name="Pursley I."/>
            <person name="Horton D.L."/>
            <person name="Alikhan N.F."/>
            <person name="Baker D."/>
            <person name="Gharbi K."/>
            <person name="Hall N."/>
            <person name="Watson M."/>
            <person name="Adriaenssens E.M."/>
            <person name="Foster-Nyarko E."/>
            <person name="Jarju S."/>
            <person name="Secka A."/>
            <person name="Antonio M."/>
            <person name="Oren A."/>
            <person name="Chaudhuri R.R."/>
            <person name="La Ragione R."/>
            <person name="Hildebrand F."/>
            <person name="Pallen M.J."/>
        </authorList>
    </citation>
    <scope>NUCLEOTIDE SEQUENCE</scope>
    <source>
        <strain evidence="3">CHK154-7741</strain>
    </source>
</reference>
<accession>A0A9D1N1D6</accession>
<reference evidence="3" key="1">
    <citation type="submission" date="2020-10" db="EMBL/GenBank/DDBJ databases">
        <authorList>
            <person name="Gilroy R."/>
        </authorList>
    </citation>
    <scope>NUCLEOTIDE SEQUENCE</scope>
    <source>
        <strain evidence="3">CHK154-7741</strain>
    </source>
</reference>
<keyword evidence="1" id="KW-0175">Coiled coil</keyword>
<feature type="coiled-coil region" evidence="1">
    <location>
        <begin position="139"/>
        <end position="170"/>
    </location>
</feature>
<dbReference type="Proteomes" id="UP000886748">
    <property type="component" value="Unassembled WGS sequence"/>
</dbReference>
<dbReference type="InterPro" id="IPR000096">
    <property type="entry name" value="Serum_amyloid_A"/>
</dbReference>
<feature type="compositionally biased region" description="Basic and acidic residues" evidence="2">
    <location>
        <begin position="346"/>
        <end position="360"/>
    </location>
</feature>
<dbReference type="EMBL" id="DVOD01000055">
    <property type="protein sequence ID" value="HIU92974.1"/>
    <property type="molecule type" value="Genomic_DNA"/>
</dbReference>
<dbReference type="AlphaFoldDB" id="A0A9D1N1D6"/>
<feature type="region of interest" description="Disordered" evidence="2">
    <location>
        <begin position="331"/>
        <end position="360"/>
    </location>
</feature>
<dbReference type="SUPFAM" id="SSF58104">
    <property type="entry name" value="Methyl-accepting chemotaxis protein (MCP) signaling domain"/>
    <property type="match status" value="1"/>
</dbReference>
<dbReference type="Pfam" id="PF00277">
    <property type="entry name" value="SAA"/>
    <property type="match status" value="1"/>
</dbReference>
<feature type="compositionally biased region" description="Basic and acidic residues" evidence="2">
    <location>
        <begin position="331"/>
        <end position="340"/>
    </location>
</feature>
<gene>
    <name evidence="3" type="ORF">IAD26_07570</name>
</gene>